<evidence type="ECO:0000256" key="5">
    <source>
        <dbReference type="RuleBase" id="RU003956"/>
    </source>
</evidence>
<dbReference type="EC" id="4.2.1.1" evidence="5"/>
<evidence type="ECO:0000256" key="1">
    <source>
        <dbReference type="ARBA" id="ARBA00001947"/>
    </source>
</evidence>
<proteinExistence type="inferred from homology"/>
<evidence type="ECO:0000256" key="2">
    <source>
        <dbReference type="ARBA" id="ARBA00006217"/>
    </source>
</evidence>
<dbReference type="Gene3D" id="3.40.1050.10">
    <property type="entry name" value="Carbonic anhydrase"/>
    <property type="match status" value="1"/>
</dbReference>
<dbReference type="InterPro" id="IPR036874">
    <property type="entry name" value="Carbonic_anhydrase_sf"/>
</dbReference>
<comment type="catalytic activity">
    <reaction evidence="5">
        <text>hydrogencarbonate + H(+) = CO2 + H2O</text>
        <dbReference type="Rhea" id="RHEA:10748"/>
        <dbReference type="ChEBI" id="CHEBI:15377"/>
        <dbReference type="ChEBI" id="CHEBI:15378"/>
        <dbReference type="ChEBI" id="CHEBI:16526"/>
        <dbReference type="ChEBI" id="CHEBI:17544"/>
        <dbReference type="EC" id="4.2.1.1"/>
    </reaction>
</comment>
<dbReference type="SMART" id="SM00947">
    <property type="entry name" value="Pro_CA"/>
    <property type="match status" value="1"/>
</dbReference>
<keyword evidence="5" id="KW-0456">Lyase</keyword>
<keyword evidence="4 5" id="KW-0862">Zinc</keyword>
<dbReference type="Proteomes" id="UP001152024">
    <property type="component" value="Unassembled WGS sequence"/>
</dbReference>
<name>A0ABQ8R799_FUSEQ</name>
<reference evidence="6" key="1">
    <citation type="submission" date="2022-09" db="EMBL/GenBank/DDBJ databases">
        <title>Fusarium specimens isolated from Avocado Roots.</title>
        <authorList>
            <person name="Stajich J."/>
            <person name="Roper C."/>
            <person name="Heimlech-Rivalta G."/>
        </authorList>
    </citation>
    <scope>NUCLEOTIDE SEQUENCE</scope>
    <source>
        <strain evidence="6">CF00095</strain>
    </source>
</reference>
<dbReference type="PANTHER" id="PTHR43175:SF3">
    <property type="entry name" value="CARBON DISULFIDE HYDROLASE"/>
    <property type="match status" value="1"/>
</dbReference>
<dbReference type="EMBL" id="JAOQBH010000012">
    <property type="protein sequence ID" value="KAJ4128142.1"/>
    <property type="molecule type" value="Genomic_DNA"/>
</dbReference>
<dbReference type="InterPro" id="IPR001765">
    <property type="entry name" value="Carbonic_anhydrase"/>
</dbReference>
<comment type="function">
    <text evidence="5">Reversible hydration of carbon dioxide.</text>
</comment>
<dbReference type="Pfam" id="PF00484">
    <property type="entry name" value="Pro_CA"/>
    <property type="match status" value="1"/>
</dbReference>
<accession>A0ABQ8R799</accession>
<organism evidence="6 7">
    <name type="scientific">Fusarium equiseti</name>
    <name type="common">Fusarium scirpi</name>
    <dbReference type="NCBI Taxonomy" id="61235"/>
    <lineage>
        <taxon>Eukaryota</taxon>
        <taxon>Fungi</taxon>
        <taxon>Dikarya</taxon>
        <taxon>Ascomycota</taxon>
        <taxon>Pezizomycotina</taxon>
        <taxon>Sordariomycetes</taxon>
        <taxon>Hypocreomycetidae</taxon>
        <taxon>Hypocreales</taxon>
        <taxon>Nectriaceae</taxon>
        <taxon>Fusarium</taxon>
        <taxon>Fusarium incarnatum-equiseti species complex</taxon>
    </lineage>
</organism>
<dbReference type="PANTHER" id="PTHR43175">
    <property type="entry name" value="CARBONIC ANHYDRASE"/>
    <property type="match status" value="1"/>
</dbReference>
<keyword evidence="3" id="KW-0479">Metal-binding</keyword>
<gene>
    <name evidence="6" type="ORF">NW768_008426</name>
</gene>
<evidence type="ECO:0000313" key="7">
    <source>
        <dbReference type="Proteomes" id="UP001152024"/>
    </source>
</evidence>
<comment type="similarity">
    <text evidence="2 5">Belongs to the beta-class carbonic anhydrase family.</text>
</comment>
<protein>
    <recommendedName>
        <fullName evidence="5">Carbonic anhydrase</fullName>
        <ecNumber evidence="5">4.2.1.1</ecNumber>
    </recommendedName>
    <alternativeName>
        <fullName evidence="5">Carbonate dehydratase</fullName>
    </alternativeName>
</protein>
<sequence>MYSLSITPEYEAANEQYAEDFDKGDLALPPSRKVAIIACMDARLDPAQILGIELGSAHVIRNAGGRAADALRSIIISQQLLGTKEIVIIHHAPQTDCGMLTFSDVDLKTKVRKDLDEDVDHMAFLPFSDLEQSVRDDIKFLRKSPLVFDGPITGYIYDVKTGKITVKIR</sequence>
<dbReference type="SUPFAM" id="SSF53056">
    <property type="entry name" value="beta-carbonic anhydrase, cab"/>
    <property type="match status" value="1"/>
</dbReference>
<comment type="caution">
    <text evidence="6">The sequence shown here is derived from an EMBL/GenBank/DDBJ whole genome shotgun (WGS) entry which is preliminary data.</text>
</comment>
<evidence type="ECO:0000256" key="3">
    <source>
        <dbReference type="ARBA" id="ARBA00022723"/>
    </source>
</evidence>
<dbReference type="CDD" id="cd03379">
    <property type="entry name" value="beta_CA_cladeD"/>
    <property type="match status" value="1"/>
</dbReference>
<keyword evidence="7" id="KW-1185">Reference proteome</keyword>
<evidence type="ECO:0000256" key="4">
    <source>
        <dbReference type="ARBA" id="ARBA00022833"/>
    </source>
</evidence>
<comment type="cofactor">
    <cofactor evidence="1">
        <name>Zn(2+)</name>
        <dbReference type="ChEBI" id="CHEBI:29105"/>
    </cofactor>
</comment>
<evidence type="ECO:0000313" key="6">
    <source>
        <dbReference type="EMBL" id="KAJ4128142.1"/>
    </source>
</evidence>